<dbReference type="AlphaFoldDB" id="A0A271VNF9"/>
<organism evidence="2 3">
    <name type="scientific">Vibrio metoecus</name>
    <dbReference type="NCBI Taxonomy" id="1481663"/>
    <lineage>
        <taxon>Bacteria</taxon>
        <taxon>Pseudomonadati</taxon>
        <taxon>Pseudomonadota</taxon>
        <taxon>Gammaproteobacteria</taxon>
        <taxon>Vibrionales</taxon>
        <taxon>Vibrionaceae</taxon>
        <taxon>Vibrio</taxon>
    </lineage>
</organism>
<feature type="domain" description="STAS" evidence="1">
    <location>
        <begin position="10"/>
        <end position="101"/>
    </location>
</feature>
<dbReference type="InterPro" id="IPR036513">
    <property type="entry name" value="STAS_dom_sf"/>
</dbReference>
<comment type="caution">
    <text evidence="2">The sequence shown here is derived from an EMBL/GenBank/DDBJ whole genome shotgun (WGS) entry which is preliminary data.</text>
</comment>
<dbReference type="Proteomes" id="UP000216173">
    <property type="component" value="Unassembled WGS sequence"/>
</dbReference>
<evidence type="ECO:0000259" key="1">
    <source>
        <dbReference type="PROSITE" id="PS50801"/>
    </source>
</evidence>
<dbReference type="InterPro" id="IPR058548">
    <property type="entry name" value="MlaB-like_STAS"/>
</dbReference>
<dbReference type="InterPro" id="IPR052746">
    <property type="entry name" value="MlaB_ABC_Transporter"/>
</dbReference>
<sequence>MIILFILKSGFSMLILNEALDIAHVQECKLQFLPWISQHEPIAVDGSSVVRVDAAGIQLLASLWMTAQHNQLEIYFDQLSDVLAEGIALLGMADLMQMKSE</sequence>
<dbReference type="Pfam" id="PF13466">
    <property type="entry name" value="STAS_2"/>
    <property type="match status" value="1"/>
</dbReference>
<dbReference type="Gene3D" id="3.30.750.24">
    <property type="entry name" value="STAS domain"/>
    <property type="match status" value="1"/>
</dbReference>
<reference evidence="3" key="1">
    <citation type="submission" date="2017-07" db="EMBL/GenBank/DDBJ databases">
        <authorList>
            <person name="Boucher Y."/>
            <person name="Orata F.D."/>
        </authorList>
    </citation>
    <scope>NUCLEOTIDE SEQUENCE [LARGE SCALE GENOMIC DNA]</scope>
    <source>
        <strain evidence="3">OYP9E10</strain>
    </source>
</reference>
<dbReference type="OrthoDB" id="5876963at2"/>
<dbReference type="PROSITE" id="PS50801">
    <property type="entry name" value="STAS"/>
    <property type="match status" value="1"/>
</dbReference>
<dbReference type="EMBL" id="NMSH01000031">
    <property type="protein sequence ID" value="PAR19693.1"/>
    <property type="molecule type" value="Genomic_DNA"/>
</dbReference>
<evidence type="ECO:0000313" key="3">
    <source>
        <dbReference type="Proteomes" id="UP000216173"/>
    </source>
</evidence>
<evidence type="ECO:0000313" key="2">
    <source>
        <dbReference type="EMBL" id="PAR19693.1"/>
    </source>
</evidence>
<name>A0A271VNF9_VIBMT</name>
<protein>
    <submittedName>
        <fullName evidence="2">Sulfate transporter</fullName>
    </submittedName>
</protein>
<accession>A0A271VNF9</accession>
<dbReference type="SUPFAM" id="SSF52091">
    <property type="entry name" value="SpoIIaa-like"/>
    <property type="match status" value="1"/>
</dbReference>
<dbReference type="PANTHER" id="PTHR35849:SF2">
    <property type="entry name" value="BLR2341 PROTEIN"/>
    <property type="match status" value="1"/>
</dbReference>
<dbReference type="InterPro" id="IPR002645">
    <property type="entry name" value="STAS_dom"/>
</dbReference>
<proteinExistence type="predicted"/>
<gene>
    <name evidence="2" type="ORF">CGU03_15520</name>
</gene>
<dbReference type="PANTHER" id="PTHR35849">
    <property type="entry name" value="BLR2341 PROTEIN"/>
    <property type="match status" value="1"/>
</dbReference>